<name>A0A3B1DUR9_9ZZZZ</name>
<dbReference type="AlphaFoldDB" id="A0A3B1DUR9"/>
<dbReference type="EMBL" id="UOGF01000087">
    <property type="protein sequence ID" value="VAX32367.1"/>
    <property type="molecule type" value="Genomic_DNA"/>
</dbReference>
<keyword evidence="1" id="KW-0472">Membrane</keyword>
<evidence type="ECO:0000313" key="2">
    <source>
        <dbReference type="EMBL" id="VAX32367.1"/>
    </source>
</evidence>
<gene>
    <name evidence="2" type="ORF">MNBD_NITROSPIRAE01-1720</name>
</gene>
<protein>
    <submittedName>
        <fullName evidence="2">Uncharacterized protein</fullName>
    </submittedName>
</protein>
<keyword evidence="1" id="KW-0812">Transmembrane</keyword>
<keyword evidence="1" id="KW-1133">Transmembrane helix</keyword>
<proteinExistence type="predicted"/>
<organism evidence="2">
    <name type="scientific">hydrothermal vent metagenome</name>
    <dbReference type="NCBI Taxonomy" id="652676"/>
    <lineage>
        <taxon>unclassified sequences</taxon>
        <taxon>metagenomes</taxon>
        <taxon>ecological metagenomes</taxon>
    </lineage>
</organism>
<feature type="transmembrane region" description="Helical" evidence="1">
    <location>
        <begin position="246"/>
        <end position="265"/>
    </location>
</feature>
<sequence length="285" mass="31019">MKSTKNRQAIIAVTAVFLFFFMAFPSHAAKTEAAKAQEQMGKEIKDAARLRWQSGRIQTATGQFILDGGQNGRISQEALGSGIAAAAHLDFKFMKNQEQMGATILRTVSMKNKKVISSEGGRMQAHLGKFIASTALALQTQAGAAQATMGQKIQKQAQIKQVLGMMSKTVYANLQGDSTQEISGSMLSLLRSSKAFEHERNFRLAMTLLENETGRPMTQIFEGSSRGGGTLTSKTTYAGMGGFAEYGLFSIAAFLYVGWLFSVFLSNLGFPKEAEEEDYQYPEAA</sequence>
<accession>A0A3B1DUR9</accession>
<reference evidence="2" key="1">
    <citation type="submission" date="2018-06" db="EMBL/GenBank/DDBJ databases">
        <authorList>
            <person name="Zhirakovskaya E."/>
        </authorList>
    </citation>
    <scope>NUCLEOTIDE SEQUENCE</scope>
</reference>
<evidence type="ECO:0000256" key="1">
    <source>
        <dbReference type="SAM" id="Phobius"/>
    </source>
</evidence>